<evidence type="ECO:0000313" key="1">
    <source>
        <dbReference type="EMBL" id="MFG6469225.1"/>
    </source>
</evidence>
<keyword evidence="2" id="KW-1185">Reference proteome</keyword>
<evidence type="ECO:0000313" key="2">
    <source>
        <dbReference type="Proteomes" id="UP001606303"/>
    </source>
</evidence>
<accession>A0ABW7H4R3</accession>
<dbReference type="SUPFAM" id="SSF53850">
    <property type="entry name" value="Periplasmic binding protein-like II"/>
    <property type="match status" value="1"/>
</dbReference>
<dbReference type="EMBL" id="JBIGIB010000008">
    <property type="protein sequence ID" value="MFG6469225.1"/>
    <property type="molecule type" value="Genomic_DNA"/>
</dbReference>
<dbReference type="RefSeq" id="WP_394387608.1">
    <property type="nucleotide sequence ID" value="NZ_JBIGIB010000008.1"/>
</dbReference>
<name>A0ABW7H4R3_9BURK</name>
<dbReference type="Proteomes" id="UP001606303">
    <property type="component" value="Unassembled WGS sequence"/>
</dbReference>
<gene>
    <name evidence="1" type="ORF">ACG01O_21585</name>
</gene>
<sequence length="237" mass="25647">MSGTLWKTRGESSHWHGRRVALQPAGCGNPCARHASTRHAGADLGRHGRGGGPIPPVVMLVERRAFMPQARVEGDRGEALARRLGRDLIARPVPRKCLAEALRRGEGDLACDDQPEWLRGAVAWSRPFLPDQAWLMTAADAPAPPHLLSLAGPPVGTVRGWVGPEVGDVLRSGVQRDAAPDAMANLQKRARGRVQHALTGRRVLEYTQPSANACGPCTRRGWCRRCWRSAPCHATAA</sequence>
<proteinExistence type="predicted"/>
<protein>
    <submittedName>
        <fullName evidence="1">Uncharacterized protein</fullName>
    </submittedName>
</protein>
<organism evidence="1 2">
    <name type="scientific">Pelomonas baiyunensis</name>
    <dbReference type="NCBI Taxonomy" id="3299026"/>
    <lineage>
        <taxon>Bacteria</taxon>
        <taxon>Pseudomonadati</taxon>
        <taxon>Pseudomonadota</taxon>
        <taxon>Betaproteobacteria</taxon>
        <taxon>Burkholderiales</taxon>
        <taxon>Sphaerotilaceae</taxon>
        <taxon>Roseateles</taxon>
    </lineage>
</organism>
<reference evidence="1 2" key="1">
    <citation type="submission" date="2024-08" db="EMBL/GenBank/DDBJ databases">
        <authorList>
            <person name="Lu H."/>
        </authorList>
    </citation>
    <scope>NUCLEOTIDE SEQUENCE [LARGE SCALE GENOMIC DNA]</scope>
    <source>
        <strain evidence="1 2">BYS87W</strain>
    </source>
</reference>
<comment type="caution">
    <text evidence="1">The sequence shown here is derived from an EMBL/GenBank/DDBJ whole genome shotgun (WGS) entry which is preliminary data.</text>
</comment>